<keyword evidence="3" id="KW-0524">Neurogenesis</keyword>
<dbReference type="SMART" id="SM00462">
    <property type="entry name" value="PTB"/>
    <property type="match status" value="1"/>
</dbReference>
<keyword evidence="7" id="KW-1185">Reference proteome</keyword>
<feature type="region of interest" description="Disordered" evidence="4">
    <location>
        <begin position="1495"/>
        <end position="1522"/>
    </location>
</feature>
<feature type="compositionally biased region" description="Basic and acidic residues" evidence="4">
    <location>
        <begin position="1082"/>
        <end position="1096"/>
    </location>
</feature>
<dbReference type="PROSITE" id="PS01179">
    <property type="entry name" value="PID"/>
    <property type="match status" value="1"/>
</dbReference>
<evidence type="ECO:0000259" key="5">
    <source>
        <dbReference type="PROSITE" id="PS01179"/>
    </source>
</evidence>
<dbReference type="Pfam" id="PF00640">
    <property type="entry name" value="PID"/>
    <property type="match status" value="1"/>
</dbReference>
<accession>A0A091CWW9</accession>
<dbReference type="InterPro" id="IPR011993">
    <property type="entry name" value="PH-like_dom_sf"/>
</dbReference>
<dbReference type="Pfam" id="PF13646">
    <property type="entry name" value="HEAT_2"/>
    <property type="match status" value="1"/>
</dbReference>
<evidence type="ECO:0000256" key="2">
    <source>
        <dbReference type="ARBA" id="ARBA00022553"/>
    </source>
</evidence>
<dbReference type="STRING" id="885580.ENSFDAP00000021327"/>
<dbReference type="SUPFAM" id="SSF48371">
    <property type="entry name" value="ARM repeat"/>
    <property type="match status" value="1"/>
</dbReference>
<dbReference type="PANTHER" id="PTHR47368">
    <property type="entry name" value="NUMB"/>
    <property type="match status" value="1"/>
</dbReference>
<dbReference type="GO" id="GO:0007399">
    <property type="term" value="P:nervous system development"/>
    <property type="evidence" value="ECO:0007669"/>
    <property type="project" value="UniProtKB-KW"/>
</dbReference>
<organism evidence="6 7">
    <name type="scientific">Fukomys damarensis</name>
    <name type="common">Damaraland mole rat</name>
    <name type="synonym">Cryptomys damarensis</name>
    <dbReference type="NCBI Taxonomy" id="885580"/>
    <lineage>
        <taxon>Eukaryota</taxon>
        <taxon>Metazoa</taxon>
        <taxon>Chordata</taxon>
        <taxon>Craniata</taxon>
        <taxon>Vertebrata</taxon>
        <taxon>Euteleostomi</taxon>
        <taxon>Mammalia</taxon>
        <taxon>Eutheria</taxon>
        <taxon>Euarchontoglires</taxon>
        <taxon>Glires</taxon>
        <taxon>Rodentia</taxon>
        <taxon>Hystricomorpha</taxon>
        <taxon>Bathyergidae</taxon>
        <taxon>Fukomys</taxon>
    </lineage>
</organism>
<reference evidence="6 7" key="1">
    <citation type="submission" date="2013-11" db="EMBL/GenBank/DDBJ databases">
        <title>The Damaraland mole rat (Fukomys damarensis) genome and evolution of African mole rats.</title>
        <authorList>
            <person name="Gladyshev V.N."/>
            <person name="Fang X."/>
        </authorList>
    </citation>
    <scope>NUCLEOTIDE SEQUENCE [LARGE SCALE GENOMIC DNA]</scope>
    <source>
        <tissue evidence="6">Liver</tissue>
    </source>
</reference>
<feature type="domain" description="PID" evidence="5">
    <location>
        <begin position="910"/>
        <end position="1046"/>
    </location>
</feature>
<dbReference type="Proteomes" id="UP000028990">
    <property type="component" value="Unassembled WGS sequence"/>
</dbReference>
<dbReference type="Pfam" id="PF06311">
    <property type="entry name" value="NumbF"/>
    <property type="match status" value="1"/>
</dbReference>
<evidence type="ECO:0000256" key="3">
    <source>
        <dbReference type="ARBA" id="ARBA00022902"/>
    </source>
</evidence>
<dbReference type="GO" id="GO:0050769">
    <property type="term" value="P:positive regulation of neurogenesis"/>
    <property type="evidence" value="ECO:0007669"/>
    <property type="project" value="TreeGrafter"/>
</dbReference>
<feature type="compositionally biased region" description="Low complexity" evidence="4">
    <location>
        <begin position="1108"/>
        <end position="1125"/>
    </location>
</feature>
<dbReference type="InterPro" id="IPR006020">
    <property type="entry name" value="PTB/PI_dom"/>
</dbReference>
<dbReference type="SUPFAM" id="SSF50729">
    <property type="entry name" value="PH domain-like"/>
    <property type="match status" value="1"/>
</dbReference>
<dbReference type="InterPro" id="IPR010449">
    <property type="entry name" value="Numb_domain"/>
</dbReference>
<dbReference type="InterPro" id="IPR011989">
    <property type="entry name" value="ARM-like"/>
</dbReference>
<feature type="region of interest" description="Disordered" evidence="4">
    <location>
        <begin position="108"/>
        <end position="180"/>
    </location>
</feature>
<protein>
    <submittedName>
        <fullName evidence="6">HEAT repeat-containing protein 4</fullName>
    </submittedName>
</protein>
<dbReference type="eggNOG" id="ENOG502QPUU">
    <property type="taxonomic scope" value="Eukaryota"/>
</dbReference>
<dbReference type="Gene3D" id="2.30.29.30">
    <property type="entry name" value="Pleckstrin-homology domain (PH domain)/Phosphotyrosine-binding domain (PTB)"/>
    <property type="match status" value="1"/>
</dbReference>
<dbReference type="GO" id="GO:0016323">
    <property type="term" value="C:basolateral plasma membrane"/>
    <property type="evidence" value="ECO:0007669"/>
    <property type="project" value="TreeGrafter"/>
</dbReference>
<dbReference type="Gene3D" id="1.25.10.10">
    <property type="entry name" value="Leucine-rich Repeat Variant"/>
    <property type="match status" value="1"/>
</dbReference>
<gene>
    <name evidence="6" type="ORF">H920_14364</name>
</gene>
<dbReference type="CDD" id="cd01268">
    <property type="entry name" value="PTB_Numb"/>
    <property type="match status" value="1"/>
</dbReference>
<dbReference type="InterPro" id="IPR016024">
    <property type="entry name" value="ARM-type_fold"/>
</dbReference>
<feature type="compositionally biased region" description="Polar residues" evidence="4">
    <location>
        <begin position="157"/>
        <end position="167"/>
    </location>
</feature>
<keyword evidence="1" id="KW-0217">Developmental protein</keyword>
<name>A0A091CWW9_FUKDA</name>
<dbReference type="GO" id="GO:0031410">
    <property type="term" value="C:cytoplasmic vesicle"/>
    <property type="evidence" value="ECO:0007669"/>
    <property type="project" value="TreeGrafter"/>
</dbReference>
<feature type="compositionally biased region" description="Polar residues" evidence="4">
    <location>
        <begin position="130"/>
        <end position="140"/>
    </location>
</feature>
<feature type="region of interest" description="Disordered" evidence="4">
    <location>
        <begin position="1281"/>
        <end position="1310"/>
    </location>
</feature>
<evidence type="ECO:0000313" key="6">
    <source>
        <dbReference type="EMBL" id="KFO24234.1"/>
    </source>
</evidence>
<dbReference type="InterPro" id="IPR016698">
    <property type="entry name" value="Numb/numb-like"/>
</dbReference>
<dbReference type="PANTHER" id="PTHR47368:SF5">
    <property type="entry name" value="PROTEIN NUMB HOMOLOG"/>
    <property type="match status" value="1"/>
</dbReference>
<sequence>MATSQKGKIFLAHPQQLNPRLGWGMTFCFSKPKDKEDCASISGVPPIFHFRPQHCTHLKSQYLKKAAANLSFSAEVAWQRGLPSVPYSQYSFDHLYNTDDIIQPPHIRKAQPEKSVSSRLLHPSEPLAGDTSQAGKTESSPYCEKKRKKPKPGCIVQETSHSLTPSPSKDPDMLDLPPSPEVERDVWLPLPEKEARAWEAIVLEKLNKRTARWIQNKHPTRPGASPNKWQSFLRQQYDWSHIRDELTSASDLELLRQLEAEEAAEFEGQSIILLPDEEKKPELLLPVYYRLPSYSPQAQTVESVPSKNTTAEDIKEKKGIFQHPKQSYFRQVNPRAGRFAYSTDNTFEQEIYFDGVQIVHHIGGKRDHIFLENRNQYDKQLCKIFPETPEKWSFQPVPKACKQETDGAKDLLLQVGEEDVPIKIRKSKKQLKPLVEDVTWELVVLRRMLQEWKTAWGLIIEWHHETVESLLRGLEDMYDHIRIQAIITCATAALEWPRVATSPRDSDQEAVKPPLVQDLPEALQPSLEAALCDKNVNVRMAAALCQYATQSHNPLARDIMETALEKGNSADSWAAAQCLAVEGNASYPVIKRILHQLFNKKNEDTENQSCILLRHLSGKTTLIHTMLAVELNSHQWKDRTVACRAFSRISGNVCLDMKHKLIQLMWNDWNKEVRQAAARALGQMSLGKEVHDAIRVKLVEGNAQERVKALSLIGGLKLMTAKLLPGFLQCFSDEFVAVRQAACLAAGALQIRNKMVLECLLNLMQTDPFWKIKAFAIRALGLIGEVNPQVADLLLWAVHYEESPGVRVEACRSILALKLQGDRVRDTFLDVLLLENHEAVLNEIYQAMKILNLGNEENQEMVQEVKNRVVKIKMNKLRQSFRRKKDVYVPEASRPHQWQTDEEGVRTGKCSFPVKYLGHVEVDESRGMHICEEAVKRLKAERKFFKGFFGKTGKKAVKAVLWVSADGLRVVDEKTKDLIVDQTIEKVSFCAPDRNFDRAFSYICRDGTTRRWICHCFMAVKDTGERLSHAVGCAFAACLERKQKREKECGVTATFDASRTTFTREGSFRVTTATEQAEREEIMKQMQDAKKAETDKTAAGSSVAAGNTAPSPSSPTSPASDTTASLEMNNPHAIPRRHAPIEQLARQGSFRGFPALSQKMSPFKRQLSLRINELPSTMQRKTDFPIKNAVPEVEGEAESISSLCSQITNAFSTPSEDPFSSAPMTKPVTVVAPQSPAFQANGTDSAFHVLTAKPAHTALAPVAMPVRETNPWAHAPDAANKEVAATRPGTEWGPSSPDLLQAGHRRTPSEADRWLEEVSKSVRAQQPQTSAAPLQPVLQPPPPTAISQPALPFQGSAFLTSQPVPVGVVPPLQPAFVPAQSYPVANGMPYTAPNVPVVGITPSQMVANVFGTAGHSQVAHPHQSPSLVRQQTFPNYETSSATTSPFFKPPAQHLNGSAAFNGVDDGRLASGDKHTELPGGTCPVDPFEAQWAALESKSKQRTNPSPTNPFSSDLQKTFEIEL</sequence>
<evidence type="ECO:0000313" key="7">
    <source>
        <dbReference type="Proteomes" id="UP000028990"/>
    </source>
</evidence>
<proteinExistence type="predicted"/>
<feature type="compositionally biased region" description="Polar residues" evidence="4">
    <location>
        <begin position="1501"/>
        <end position="1515"/>
    </location>
</feature>
<evidence type="ECO:0000256" key="1">
    <source>
        <dbReference type="ARBA" id="ARBA00022473"/>
    </source>
</evidence>
<evidence type="ECO:0000256" key="4">
    <source>
        <dbReference type="SAM" id="MobiDB-lite"/>
    </source>
</evidence>
<keyword evidence="2" id="KW-0597">Phosphoprotein</keyword>
<dbReference type="EMBL" id="KN123629">
    <property type="protein sequence ID" value="KFO24234.1"/>
    <property type="molecule type" value="Genomic_DNA"/>
</dbReference>
<dbReference type="FunFam" id="2.30.29.30:FF:000031">
    <property type="entry name" value="protein numb isoform X1"/>
    <property type="match status" value="1"/>
</dbReference>
<feature type="region of interest" description="Disordered" evidence="4">
    <location>
        <begin position="1082"/>
        <end position="1127"/>
    </location>
</feature>